<keyword evidence="2" id="KW-1185">Reference proteome</keyword>
<reference evidence="1 2" key="1">
    <citation type="submission" date="2024-03" db="EMBL/GenBank/DDBJ databases">
        <authorList>
            <person name="Martinez-Hernandez J."/>
        </authorList>
    </citation>
    <scope>NUCLEOTIDE SEQUENCE [LARGE SCALE GENOMIC DNA]</scope>
</reference>
<evidence type="ECO:0008006" key="3">
    <source>
        <dbReference type="Google" id="ProtNLM"/>
    </source>
</evidence>
<dbReference type="EMBL" id="CAXHTB010000009">
    <property type="protein sequence ID" value="CAL0312872.1"/>
    <property type="molecule type" value="Genomic_DNA"/>
</dbReference>
<sequence length="134" mass="15472">MLWHLLNKRLPTNEHRLIRFMTDSASCPRCTILESFLHALRDCTWVKEVWMGLFGISSHHSFFSEDLLGRISSNMLNSVTIEDVEWSFVFGMALESIWRSRNLFIFKISRITLSVVALKLVLLAVFARPGVDEA</sequence>
<comment type="caution">
    <text evidence="1">The sequence shown here is derived from an EMBL/GenBank/DDBJ whole genome shotgun (WGS) entry which is preliminary data.</text>
</comment>
<evidence type="ECO:0000313" key="2">
    <source>
        <dbReference type="Proteomes" id="UP001497480"/>
    </source>
</evidence>
<accession>A0AAV1WU89</accession>
<gene>
    <name evidence="1" type="ORF">LLUT_LOCUS13932</name>
</gene>
<organism evidence="1 2">
    <name type="scientific">Lupinus luteus</name>
    <name type="common">European yellow lupine</name>
    <dbReference type="NCBI Taxonomy" id="3873"/>
    <lineage>
        <taxon>Eukaryota</taxon>
        <taxon>Viridiplantae</taxon>
        <taxon>Streptophyta</taxon>
        <taxon>Embryophyta</taxon>
        <taxon>Tracheophyta</taxon>
        <taxon>Spermatophyta</taxon>
        <taxon>Magnoliopsida</taxon>
        <taxon>eudicotyledons</taxon>
        <taxon>Gunneridae</taxon>
        <taxon>Pentapetalae</taxon>
        <taxon>rosids</taxon>
        <taxon>fabids</taxon>
        <taxon>Fabales</taxon>
        <taxon>Fabaceae</taxon>
        <taxon>Papilionoideae</taxon>
        <taxon>50 kb inversion clade</taxon>
        <taxon>genistoids sensu lato</taxon>
        <taxon>core genistoids</taxon>
        <taxon>Genisteae</taxon>
        <taxon>Lupinus</taxon>
    </lineage>
</organism>
<protein>
    <recommendedName>
        <fullName evidence="3">Reverse transcriptase zinc-binding domain-containing protein</fullName>
    </recommendedName>
</protein>
<evidence type="ECO:0000313" key="1">
    <source>
        <dbReference type="EMBL" id="CAL0312872.1"/>
    </source>
</evidence>
<dbReference type="AlphaFoldDB" id="A0AAV1WU89"/>
<name>A0AAV1WU89_LUPLU</name>
<proteinExistence type="predicted"/>
<dbReference type="Proteomes" id="UP001497480">
    <property type="component" value="Unassembled WGS sequence"/>
</dbReference>